<dbReference type="Gene3D" id="3.40.1350.10">
    <property type="match status" value="1"/>
</dbReference>
<sequence>MGKLGNLKRLDPRHVWAHEATEFTPWLADQIEMLGDAIGLELELVRRESSVGDFSVDLLARDLGRNQLVVIENQLEVTDHSHLGQLLTYAAGTTAGGVIWICREFREEHRQALDWLNEHCRDIDFFGVVLEVLQIDDSAPAANFRPIAFPNDWTRRSQEAAKSSELSERAKAYQEFFQRLLDHLREEHRFTGARKGLPQNWYSFSSGHSGFNYGVSFARGGEIRAEIYIDTGEGDENLEIFEAFQAEREAIEHEFGEPLRWERLDNSRGCRIATYRDGSIEDSDEELEEYLKWATDRMLRFKKVFDGRLSRLP</sequence>
<protein>
    <submittedName>
        <fullName evidence="2">DUF4268 domain-containing protein</fullName>
    </submittedName>
</protein>
<name>A0A4Y6PUX8_PERCE</name>
<dbReference type="EMBL" id="CP041186">
    <property type="protein sequence ID" value="QDG52050.1"/>
    <property type="molecule type" value="Genomic_DNA"/>
</dbReference>
<gene>
    <name evidence="2" type="ORF">FIV42_15260</name>
</gene>
<dbReference type="Proteomes" id="UP000315995">
    <property type="component" value="Chromosome"/>
</dbReference>
<dbReference type="OrthoDB" id="570199at2"/>
<feature type="domain" description="DUF4268" evidence="1">
    <location>
        <begin position="173"/>
        <end position="306"/>
    </location>
</feature>
<dbReference type="InterPro" id="IPR025364">
    <property type="entry name" value="DUF4268"/>
</dbReference>
<proteinExistence type="predicted"/>
<evidence type="ECO:0000313" key="3">
    <source>
        <dbReference type="Proteomes" id="UP000315995"/>
    </source>
</evidence>
<accession>A0A4Y6PUX8</accession>
<dbReference type="InterPro" id="IPR011856">
    <property type="entry name" value="tRNA_endonuc-like_dom_sf"/>
</dbReference>
<accession>A0A5B8Y6Q3</accession>
<evidence type="ECO:0000259" key="1">
    <source>
        <dbReference type="Pfam" id="PF14088"/>
    </source>
</evidence>
<dbReference type="AlphaFoldDB" id="A0A4Y6PUX8"/>
<organism evidence="2 3">
    <name type="scientific">Persicimonas caeni</name>
    <dbReference type="NCBI Taxonomy" id="2292766"/>
    <lineage>
        <taxon>Bacteria</taxon>
        <taxon>Deltaproteobacteria</taxon>
        <taxon>Bradymonadales</taxon>
        <taxon>Bradymonadaceae</taxon>
        <taxon>Persicimonas</taxon>
    </lineage>
</organism>
<dbReference type="Pfam" id="PF14088">
    <property type="entry name" value="DUF4268"/>
    <property type="match status" value="1"/>
</dbReference>
<dbReference type="RefSeq" id="WP_141198527.1">
    <property type="nucleotide sequence ID" value="NZ_CP041186.1"/>
</dbReference>
<evidence type="ECO:0000313" key="2">
    <source>
        <dbReference type="EMBL" id="QDG52050.1"/>
    </source>
</evidence>
<dbReference type="GO" id="GO:0003676">
    <property type="term" value="F:nucleic acid binding"/>
    <property type="evidence" value="ECO:0007669"/>
    <property type="project" value="InterPro"/>
</dbReference>
<keyword evidence="3" id="KW-1185">Reference proteome</keyword>
<reference evidence="2 3" key="1">
    <citation type="submission" date="2019-06" db="EMBL/GenBank/DDBJ databases">
        <title>Persicimonas caeni gen. nov., sp. nov., a predatory bacterium isolated from solar saltern.</title>
        <authorList>
            <person name="Wang S."/>
        </authorList>
    </citation>
    <scope>NUCLEOTIDE SEQUENCE [LARGE SCALE GENOMIC DNA]</scope>
    <source>
        <strain evidence="2 3">YN101</strain>
    </source>
</reference>